<comment type="caution">
    <text evidence="2">The sequence shown here is derived from an EMBL/GenBank/DDBJ whole genome shotgun (WGS) entry which is preliminary data.</text>
</comment>
<evidence type="ECO:0000256" key="1">
    <source>
        <dbReference type="SAM" id="Phobius"/>
    </source>
</evidence>
<name>A0A1F7UJD3_9BACT</name>
<dbReference type="Proteomes" id="UP000176604">
    <property type="component" value="Unassembled WGS sequence"/>
</dbReference>
<keyword evidence="1" id="KW-0472">Membrane</keyword>
<feature type="transmembrane region" description="Helical" evidence="1">
    <location>
        <begin position="24"/>
        <end position="45"/>
    </location>
</feature>
<dbReference type="EMBL" id="MGEF01000033">
    <property type="protein sequence ID" value="OGL78355.1"/>
    <property type="molecule type" value="Genomic_DNA"/>
</dbReference>
<evidence type="ECO:0000313" key="2">
    <source>
        <dbReference type="EMBL" id="OGL78355.1"/>
    </source>
</evidence>
<organism evidence="2 3">
    <name type="scientific">Candidatus Uhrbacteria bacterium RIFCSPHIGHO2_12_FULL_54_23</name>
    <dbReference type="NCBI Taxonomy" id="1802397"/>
    <lineage>
        <taxon>Bacteria</taxon>
        <taxon>Candidatus Uhriibacteriota</taxon>
    </lineage>
</organism>
<sequence length="82" mass="9461">MPIASLHHTDHDDEHDEHHAPSRWYAVLKWLGVLAVIGGVVFFFTHVDTDTLTERVSFLSDAVDRLNDWIARVADWFVTVFD</sequence>
<reference evidence="2 3" key="1">
    <citation type="journal article" date="2016" name="Nat. Commun.">
        <title>Thousands of microbial genomes shed light on interconnected biogeochemical processes in an aquifer system.</title>
        <authorList>
            <person name="Anantharaman K."/>
            <person name="Brown C.T."/>
            <person name="Hug L.A."/>
            <person name="Sharon I."/>
            <person name="Castelle C.J."/>
            <person name="Probst A.J."/>
            <person name="Thomas B.C."/>
            <person name="Singh A."/>
            <person name="Wilkins M.J."/>
            <person name="Karaoz U."/>
            <person name="Brodie E.L."/>
            <person name="Williams K.H."/>
            <person name="Hubbard S.S."/>
            <person name="Banfield J.F."/>
        </authorList>
    </citation>
    <scope>NUCLEOTIDE SEQUENCE [LARGE SCALE GENOMIC DNA]</scope>
</reference>
<gene>
    <name evidence="2" type="ORF">A3J43_02455</name>
</gene>
<accession>A0A1F7UJD3</accession>
<keyword evidence="1" id="KW-1133">Transmembrane helix</keyword>
<proteinExistence type="predicted"/>
<keyword evidence="1" id="KW-0812">Transmembrane</keyword>
<evidence type="ECO:0000313" key="3">
    <source>
        <dbReference type="Proteomes" id="UP000176604"/>
    </source>
</evidence>
<dbReference type="STRING" id="1802397.A3J43_02455"/>
<dbReference type="AlphaFoldDB" id="A0A1F7UJD3"/>
<protein>
    <submittedName>
        <fullName evidence="2">Uncharacterized protein</fullName>
    </submittedName>
</protein>